<dbReference type="OrthoDB" id="4213445at2"/>
<evidence type="ECO:0000313" key="3">
    <source>
        <dbReference type="Proteomes" id="UP000198122"/>
    </source>
</evidence>
<sequence>MSRERPRPGGSRRRTLRRGRELRGPLAAAPVPARVGRGRAFELLAHEVATRVTERAGWPDGGWELVVTVAPDGPVASSERHGAVRQEDGRWVLTLHRGSRVWEGHPAGFEAALEEGLAVLVASVSGWDAQDLLDPG</sequence>
<feature type="region of interest" description="Disordered" evidence="1">
    <location>
        <begin position="1"/>
        <end position="28"/>
    </location>
</feature>
<gene>
    <name evidence="2" type="ORF">SAMN05445756_1499</name>
</gene>
<organism evidence="2 3">
    <name type="scientific">Kytococcus aerolatus</name>
    <dbReference type="NCBI Taxonomy" id="592308"/>
    <lineage>
        <taxon>Bacteria</taxon>
        <taxon>Bacillati</taxon>
        <taxon>Actinomycetota</taxon>
        <taxon>Actinomycetes</taxon>
        <taxon>Micrococcales</taxon>
        <taxon>Kytococcaceae</taxon>
        <taxon>Kytococcus</taxon>
    </lineage>
</organism>
<dbReference type="AlphaFoldDB" id="A0A212TZP0"/>
<keyword evidence="3" id="KW-1185">Reference proteome</keyword>
<proteinExistence type="predicted"/>
<reference evidence="2 3" key="1">
    <citation type="submission" date="2017-06" db="EMBL/GenBank/DDBJ databases">
        <authorList>
            <person name="Kim H.J."/>
            <person name="Triplett B.A."/>
        </authorList>
    </citation>
    <scope>NUCLEOTIDE SEQUENCE [LARGE SCALE GENOMIC DNA]</scope>
    <source>
        <strain evidence="2 3">DSM 22179</strain>
    </source>
</reference>
<evidence type="ECO:0000313" key="2">
    <source>
        <dbReference type="EMBL" id="SNC71462.1"/>
    </source>
</evidence>
<name>A0A212TZP0_9MICO</name>
<dbReference type="Proteomes" id="UP000198122">
    <property type="component" value="Unassembled WGS sequence"/>
</dbReference>
<evidence type="ECO:0000256" key="1">
    <source>
        <dbReference type="SAM" id="MobiDB-lite"/>
    </source>
</evidence>
<protein>
    <submittedName>
        <fullName evidence="2">Uncharacterized protein</fullName>
    </submittedName>
</protein>
<accession>A0A212TZP0</accession>
<dbReference type="RefSeq" id="WP_088818462.1">
    <property type="nucleotide sequence ID" value="NZ_FYEZ01000002.1"/>
</dbReference>
<dbReference type="EMBL" id="FYEZ01000002">
    <property type="protein sequence ID" value="SNC71462.1"/>
    <property type="molecule type" value="Genomic_DNA"/>
</dbReference>